<dbReference type="InterPro" id="IPR002710">
    <property type="entry name" value="Dilute_dom"/>
</dbReference>
<dbReference type="SMART" id="SM00242">
    <property type="entry name" value="MYSc"/>
    <property type="match status" value="1"/>
</dbReference>
<evidence type="ECO:0000256" key="1">
    <source>
        <dbReference type="ARBA" id="ARBA00008314"/>
    </source>
</evidence>
<sequence length="1588" mass="180991">MSFEVGTRCWYPNEKEGWIGGEVTKYEFKDGKHHLELALEDGSVVPVVTGSLVKEGSISSEDSTQNLPQLRNPPILEATEDLTSLSYLNEPAVLHAIKQRYSQLNIYTYSGIVLIATNPFDRVDQLYSQDMIQAYAGKRRGELEPHLFAIAEDAYRMMKNDKKNQTIVVSGESGAGKTVSAKYIMRYFASVEEENSNAVDNVQHQVEMSETEQKILATNPIMEAFGNAKTTRNDNSSRFGKYLEILFDRNTSIIGARIRTYLLERSRLVYQPKVERNYHIFYQLLSGLPQDFKEELHLTTAGDYTYMNQGGETEIPGVDDAQEYKTTVDALTLVGVAQDIQSQVFRILAALLHIGNIEIKKTRNDASLSSDEPNLQIACELLGIDAYNFAKWITKKQINTRSEKIVSNLNYAQAVVARDSVAKFIYSALFDWLVENINTVLCNPEVSDQVESFIGVLDIYGFEHFEKNSFEQFCINYANEKLQQEFNQHVFKLEQEEYVKEEIEWSFIEFNDNQPCIDLIENKLGILSLLDEESRLPAGSDESWTQKLYQTLDKPPTNRVFSKPRFGQTKFVVSHYAHDVAYDVGGFIEKNRDTVSDGHLEVLKATKSETLQGILKNLEEAAARLEEAKKVQQEQAQKRPGPARTVQRKPTLGSMFKQSLIELMDTINSTNVHYIRCIKPNSDKEPWKFDNLMVLSQLRACGVLETIRISCAGFPSRWTFSEFVLRYYLLIPSNEWSKILGSEGPTEGSVVQICKMILDATVTDKDKYQIGNTKIFFKAGMLAYFEKLRSDKIRNSSVLIQKNIRAKYQRKQYLATQRSLRVLSAHVYGLIIRQRVQDQIMTEAAVIIQTMHRAKSIRAYTSSVLDSVVRIQILVKRQLSARDMKVKHESNAALTIQSRIRSFQPRKKFTRNKKDVVKVQALVRRRSAMAKLRTLKSEAKSVDHLQEVSYQLENKVIELTQNLASKVKANKEMTARIAELQAALAASATLQSQIEDQKREHSKALENQAMAHDHVYKDLEDQKKEAELQVQHVGEEVRSITEKYNKMKEDSKTILEELENTKNQLRDSKTQNSDLHGEVKSLKEEISRLQNQMASGVGLAQTPRNSVRYSMNGSDIISPGQKNLIAMNGPPTTVPVTGLGVDNSANGMSDNRSTMSTLSQINDELYRLLEDTKVLNEEVTEGLIKAFKVPDSGVAIQLSEREVLYPARILIIILSDMWRLGLTKQSEGFLAEVLTTIQKVVQGLKGADVIPGGAFWLTNVRELYSFVIFAQESILNDESYNKGLTEDEYKEYVILVTELREDFESLSYNIYNIWLKKLQKDLQKKAVPAVILSESLPGFKNEPNRFLSNLFGSGPEYTMDDILTFFNSIYWCMKSFHVENEVFRDTVLILLNYVDAICFNDLIMRRNFLSWKRGLQLNYNVTRLEEWCKTHYIPEGAECLQHLVQTSKLLQLRKQDLDDIKLLCEICTALKPAQMQKLMTQYAVADYEAPISVEILNYVAEKVKKGASLSSDGKSKVHSDDIFLQTETGPFEDPYVGMETRQFRKIEAYIPAWLNLPTTRRVVELVTRQVSVQESNPMFDGSGREEEN</sequence>
<dbReference type="Pfam" id="PF00063">
    <property type="entry name" value="Myosin_head"/>
    <property type="match status" value="1"/>
</dbReference>
<feature type="coiled-coil region" evidence="10">
    <location>
        <begin position="608"/>
        <end position="638"/>
    </location>
</feature>
<dbReference type="GO" id="GO:0005737">
    <property type="term" value="C:cytoplasm"/>
    <property type="evidence" value="ECO:0007669"/>
    <property type="project" value="TreeGrafter"/>
</dbReference>
<evidence type="ECO:0000313" key="14">
    <source>
        <dbReference type="EMBL" id="GCE97520.1"/>
    </source>
</evidence>
<dbReference type="GO" id="GO:0016020">
    <property type="term" value="C:membrane"/>
    <property type="evidence" value="ECO:0007669"/>
    <property type="project" value="TreeGrafter"/>
</dbReference>
<dbReference type="PANTHER" id="PTHR13140:SF706">
    <property type="entry name" value="DILUTE CLASS UNCONVENTIONAL MYOSIN, ISOFORM C"/>
    <property type="match status" value="1"/>
</dbReference>
<dbReference type="PROSITE" id="PS50096">
    <property type="entry name" value="IQ"/>
    <property type="match status" value="1"/>
</dbReference>
<dbReference type="InterPro" id="IPR036961">
    <property type="entry name" value="Kinesin_motor_dom_sf"/>
</dbReference>
<dbReference type="PROSITE" id="PS51844">
    <property type="entry name" value="SH3_LIKE"/>
    <property type="match status" value="1"/>
</dbReference>
<dbReference type="SMART" id="SM01132">
    <property type="entry name" value="DIL"/>
    <property type="match status" value="1"/>
</dbReference>
<evidence type="ECO:0000256" key="3">
    <source>
        <dbReference type="ARBA" id="ARBA00022741"/>
    </source>
</evidence>
<evidence type="ECO:0000256" key="10">
    <source>
        <dbReference type="SAM" id="Coils"/>
    </source>
</evidence>
<evidence type="ECO:0000256" key="6">
    <source>
        <dbReference type="ARBA" id="ARBA00023123"/>
    </source>
</evidence>
<evidence type="ECO:0000256" key="5">
    <source>
        <dbReference type="ARBA" id="ARBA00023054"/>
    </source>
</evidence>
<dbReference type="Gene3D" id="1.20.5.4820">
    <property type="match status" value="1"/>
</dbReference>
<organism evidence="14 15">
    <name type="scientific">Zygosaccharomyces mellis</name>
    <dbReference type="NCBI Taxonomy" id="42258"/>
    <lineage>
        <taxon>Eukaryota</taxon>
        <taxon>Fungi</taxon>
        <taxon>Dikarya</taxon>
        <taxon>Ascomycota</taxon>
        <taxon>Saccharomycotina</taxon>
        <taxon>Saccharomycetes</taxon>
        <taxon>Saccharomycetales</taxon>
        <taxon>Saccharomycetaceae</taxon>
        <taxon>Zygosaccharomyces</taxon>
    </lineage>
</organism>
<keyword evidence="2" id="KW-0677">Repeat</keyword>
<evidence type="ECO:0000259" key="13">
    <source>
        <dbReference type="PROSITE" id="PS51844"/>
    </source>
</evidence>
<comment type="caution">
    <text evidence="14">The sequence shown here is derived from an EMBL/GenBank/DDBJ whole genome shotgun (WGS) entry which is preliminary data.</text>
</comment>
<evidence type="ECO:0000313" key="15">
    <source>
        <dbReference type="Proteomes" id="UP000301737"/>
    </source>
</evidence>
<evidence type="ECO:0000256" key="2">
    <source>
        <dbReference type="ARBA" id="ARBA00022737"/>
    </source>
</evidence>
<dbReference type="InterPro" id="IPR004009">
    <property type="entry name" value="SH3_Myosin"/>
</dbReference>
<feature type="domain" description="Myosin N-terminal SH3-like" evidence="13">
    <location>
        <begin position="4"/>
        <end position="57"/>
    </location>
</feature>
<dbReference type="PANTHER" id="PTHR13140">
    <property type="entry name" value="MYOSIN"/>
    <property type="match status" value="1"/>
</dbReference>
<keyword evidence="15" id="KW-1185">Reference proteome</keyword>
<feature type="region of interest" description="Actin-binding" evidence="9">
    <location>
        <begin position="660"/>
        <end position="682"/>
    </location>
</feature>
<dbReference type="EMBL" id="BIMX01000002">
    <property type="protein sequence ID" value="GCE97520.1"/>
    <property type="molecule type" value="Genomic_DNA"/>
</dbReference>
<keyword evidence="3 9" id="KW-0547">Nucleotide-binding</keyword>
<dbReference type="InterPro" id="IPR046943">
    <property type="entry name" value="Fungal_Myo2/2A_CBD"/>
</dbReference>
<dbReference type="Gene3D" id="1.20.5.190">
    <property type="match status" value="1"/>
</dbReference>
<accession>A0A4C2E007</accession>
<dbReference type="Gene3D" id="1.20.120.720">
    <property type="entry name" value="Myosin VI head, motor domain, U50 subdomain"/>
    <property type="match status" value="1"/>
</dbReference>
<evidence type="ECO:0000256" key="4">
    <source>
        <dbReference type="ARBA" id="ARBA00022840"/>
    </source>
</evidence>
<keyword evidence="7 9" id="KW-0505">Motor protein</keyword>
<dbReference type="SUPFAM" id="SSF50084">
    <property type="entry name" value="Myosin S1 fragment, N-terminal domain"/>
    <property type="match status" value="1"/>
</dbReference>
<dbReference type="GO" id="GO:0000146">
    <property type="term" value="F:microfilament motor activity"/>
    <property type="evidence" value="ECO:0007669"/>
    <property type="project" value="TreeGrafter"/>
</dbReference>
<dbReference type="GO" id="GO:0005524">
    <property type="term" value="F:ATP binding"/>
    <property type="evidence" value="ECO:0007669"/>
    <property type="project" value="UniProtKB-UniRule"/>
</dbReference>
<dbReference type="CDD" id="cd01380">
    <property type="entry name" value="MYSc_Myo5"/>
    <property type="match status" value="1"/>
</dbReference>
<dbReference type="Gene3D" id="1.10.10.820">
    <property type="match status" value="1"/>
</dbReference>
<dbReference type="GO" id="GO:0051015">
    <property type="term" value="F:actin filament binding"/>
    <property type="evidence" value="ECO:0007669"/>
    <property type="project" value="TreeGrafter"/>
</dbReference>
<dbReference type="OrthoDB" id="6108017at2759"/>
<dbReference type="FunFam" id="1.20.120.720:FF:000023">
    <property type="entry name" value="Class V myosin"/>
    <property type="match status" value="1"/>
</dbReference>
<comment type="similarity">
    <text evidence="1 9">Belongs to the TRAFAC class myosin-kinesin ATPase superfamily. Myosin family.</text>
</comment>
<keyword evidence="8 9" id="KW-0009">Actin-binding</keyword>
<evidence type="ECO:0000256" key="7">
    <source>
        <dbReference type="ARBA" id="ARBA00023175"/>
    </source>
</evidence>
<protein>
    <submittedName>
        <fullName evidence="14">Myosin type-2 heavy chain 1</fullName>
    </submittedName>
</protein>
<dbReference type="CDD" id="cd15480">
    <property type="entry name" value="fMyo2p_CBD"/>
    <property type="match status" value="1"/>
</dbReference>
<evidence type="ECO:0000256" key="9">
    <source>
        <dbReference type="PROSITE-ProRule" id="PRU00782"/>
    </source>
</evidence>
<feature type="coiled-coil region" evidence="10">
    <location>
        <begin position="963"/>
        <end position="1092"/>
    </location>
</feature>
<dbReference type="Proteomes" id="UP000301737">
    <property type="component" value="Unassembled WGS sequence"/>
</dbReference>
<keyword evidence="6 9" id="KW-0518">Myosin</keyword>
<gene>
    <name evidence="14" type="primary">MYO2</name>
    <name evidence="14" type="ORF">ZYGM_002967</name>
</gene>
<feature type="domain" description="Dilute" evidence="11">
    <location>
        <begin position="1231"/>
        <end position="1505"/>
    </location>
</feature>
<feature type="binding site" evidence="9">
    <location>
        <begin position="171"/>
        <end position="178"/>
    </location>
    <ligand>
        <name>ATP</name>
        <dbReference type="ChEBI" id="CHEBI:30616"/>
    </ligand>
</feature>
<dbReference type="PROSITE" id="PS51456">
    <property type="entry name" value="MYOSIN_MOTOR"/>
    <property type="match status" value="1"/>
</dbReference>
<evidence type="ECO:0000259" key="12">
    <source>
        <dbReference type="PROSITE" id="PS51456"/>
    </source>
</evidence>
<reference evidence="14 15" key="1">
    <citation type="submission" date="2019-01" db="EMBL/GenBank/DDBJ databases">
        <title>Draft Genome Sequencing of Zygosaccharomyces mellis Ca-7.</title>
        <authorList>
            <person name="Shiwa Y."/>
            <person name="Kanesaki Y."/>
            <person name="Ishige T."/>
            <person name="Mura K."/>
            <person name="Hori T."/>
            <person name="Tamura T."/>
        </authorList>
    </citation>
    <scope>NUCLEOTIDE SEQUENCE [LARGE SCALE GENOMIC DNA]</scope>
    <source>
        <strain evidence="14 15">Ca-7</strain>
    </source>
</reference>
<evidence type="ECO:0000259" key="11">
    <source>
        <dbReference type="PROSITE" id="PS51126"/>
    </source>
</evidence>
<dbReference type="InterPro" id="IPR036103">
    <property type="entry name" value="MYSc_Myo5"/>
</dbReference>
<dbReference type="Pfam" id="PF01843">
    <property type="entry name" value="DIL"/>
    <property type="match status" value="1"/>
</dbReference>
<dbReference type="GO" id="GO:0007015">
    <property type="term" value="P:actin filament organization"/>
    <property type="evidence" value="ECO:0007669"/>
    <property type="project" value="TreeGrafter"/>
</dbReference>
<dbReference type="Gene3D" id="3.40.850.10">
    <property type="entry name" value="Kinesin motor domain"/>
    <property type="match status" value="1"/>
</dbReference>
<proteinExistence type="inferred from homology"/>
<dbReference type="FunFam" id="1.10.10.820:FF:000001">
    <property type="entry name" value="Myosin heavy chain"/>
    <property type="match status" value="1"/>
</dbReference>
<dbReference type="Gene3D" id="1.20.58.530">
    <property type="match status" value="1"/>
</dbReference>
<dbReference type="PROSITE" id="PS51126">
    <property type="entry name" value="DILUTE"/>
    <property type="match status" value="1"/>
</dbReference>
<dbReference type="SUPFAM" id="SSF52540">
    <property type="entry name" value="P-loop containing nucleoside triphosphate hydrolases"/>
    <property type="match status" value="2"/>
</dbReference>
<keyword evidence="5 10" id="KW-0175">Coiled coil</keyword>
<dbReference type="InterPro" id="IPR027417">
    <property type="entry name" value="P-loop_NTPase"/>
</dbReference>
<name>A0A4C2E007_9SACH</name>
<evidence type="ECO:0000256" key="8">
    <source>
        <dbReference type="ARBA" id="ARBA00023203"/>
    </source>
</evidence>
<dbReference type="InterPro" id="IPR001609">
    <property type="entry name" value="Myosin_head_motor_dom-like"/>
</dbReference>
<keyword evidence="4 9" id="KW-0067">ATP-binding</keyword>
<dbReference type="PRINTS" id="PR00193">
    <property type="entry name" value="MYOSINHEAVY"/>
</dbReference>
<feature type="domain" description="Myosin motor" evidence="12">
    <location>
        <begin position="77"/>
        <end position="790"/>
    </location>
</feature>
<dbReference type="GO" id="GO:0016459">
    <property type="term" value="C:myosin complex"/>
    <property type="evidence" value="ECO:0007669"/>
    <property type="project" value="UniProtKB-KW"/>
</dbReference>